<dbReference type="Pfam" id="PF01268">
    <property type="entry name" value="FTHFS"/>
    <property type="match status" value="1"/>
</dbReference>
<reference evidence="5" key="1">
    <citation type="journal article" date="2021" name="PeerJ">
        <title>Extensive microbial diversity within the chicken gut microbiome revealed by metagenomics and culture.</title>
        <authorList>
            <person name="Gilroy R."/>
            <person name="Ravi A."/>
            <person name="Getino M."/>
            <person name="Pursley I."/>
            <person name="Horton D.L."/>
            <person name="Alikhan N.F."/>
            <person name="Baker D."/>
            <person name="Gharbi K."/>
            <person name="Hall N."/>
            <person name="Watson M."/>
            <person name="Adriaenssens E.M."/>
            <person name="Foster-Nyarko E."/>
            <person name="Jarju S."/>
            <person name="Secka A."/>
            <person name="Antonio M."/>
            <person name="Oren A."/>
            <person name="Chaudhuri R.R."/>
            <person name="La Ragione R."/>
            <person name="Hildebrand F."/>
            <person name="Pallen M.J."/>
        </authorList>
    </citation>
    <scope>NUCLEOTIDE SEQUENCE</scope>
    <source>
        <strain evidence="5">CHK165-8395</strain>
    </source>
</reference>
<evidence type="ECO:0000256" key="2">
    <source>
        <dbReference type="ARBA" id="ARBA00022598"/>
    </source>
</evidence>
<protein>
    <submittedName>
        <fullName evidence="5">Formate--tetrahydrofolate ligase</fullName>
        <ecNumber evidence="5">6.3.4.3</ecNumber>
    </submittedName>
</protein>
<evidence type="ECO:0000256" key="3">
    <source>
        <dbReference type="ARBA" id="ARBA00022741"/>
    </source>
</evidence>
<keyword evidence="1" id="KW-0554">One-carbon metabolism</keyword>
<evidence type="ECO:0000313" key="5">
    <source>
        <dbReference type="EMBL" id="HJF07377.1"/>
    </source>
</evidence>
<gene>
    <name evidence="5" type="ORF">K8U81_04175</name>
</gene>
<dbReference type="EMBL" id="DYXD01000094">
    <property type="protein sequence ID" value="HJF07377.1"/>
    <property type="molecule type" value="Genomic_DNA"/>
</dbReference>
<evidence type="ECO:0000256" key="1">
    <source>
        <dbReference type="ARBA" id="ARBA00022563"/>
    </source>
</evidence>
<accession>A0A921K3N5</accession>
<evidence type="ECO:0000313" key="6">
    <source>
        <dbReference type="Proteomes" id="UP000718012"/>
    </source>
</evidence>
<name>A0A921K3N5_9BACT</name>
<dbReference type="Gene3D" id="3.40.50.300">
    <property type="entry name" value="P-loop containing nucleotide triphosphate hydrolases"/>
    <property type="match status" value="1"/>
</dbReference>
<feature type="non-terminal residue" evidence="5">
    <location>
        <position position="48"/>
    </location>
</feature>
<dbReference type="GO" id="GO:0006730">
    <property type="term" value="P:one-carbon metabolic process"/>
    <property type="evidence" value="ECO:0007669"/>
    <property type="project" value="UniProtKB-KW"/>
</dbReference>
<organism evidence="5 6">
    <name type="scientific">Phocaeicola coprocola</name>
    <dbReference type="NCBI Taxonomy" id="310298"/>
    <lineage>
        <taxon>Bacteria</taxon>
        <taxon>Pseudomonadati</taxon>
        <taxon>Bacteroidota</taxon>
        <taxon>Bacteroidia</taxon>
        <taxon>Bacteroidales</taxon>
        <taxon>Bacteroidaceae</taxon>
        <taxon>Phocaeicola</taxon>
    </lineage>
</organism>
<dbReference type="InterPro" id="IPR000559">
    <property type="entry name" value="Formate_THF_ligase"/>
</dbReference>
<keyword evidence="2 5" id="KW-0436">Ligase</keyword>
<reference evidence="5" key="2">
    <citation type="submission" date="2021-09" db="EMBL/GenBank/DDBJ databases">
        <authorList>
            <person name="Gilroy R."/>
        </authorList>
    </citation>
    <scope>NUCLEOTIDE SEQUENCE</scope>
    <source>
        <strain evidence="5">CHK165-8395</strain>
    </source>
</reference>
<keyword evidence="4" id="KW-0067">ATP-binding</keyword>
<evidence type="ECO:0000256" key="4">
    <source>
        <dbReference type="ARBA" id="ARBA00022840"/>
    </source>
</evidence>
<comment type="caution">
    <text evidence="5">The sequence shown here is derived from an EMBL/GenBank/DDBJ whole genome shotgun (WGS) entry which is preliminary data.</text>
</comment>
<dbReference type="AlphaFoldDB" id="A0A921K3N5"/>
<dbReference type="GO" id="GO:0004329">
    <property type="term" value="F:formate-tetrahydrofolate ligase activity"/>
    <property type="evidence" value="ECO:0007669"/>
    <property type="project" value="UniProtKB-EC"/>
</dbReference>
<dbReference type="EC" id="6.3.4.3" evidence="5"/>
<proteinExistence type="predicted"/>
<keyword evidence="3" id="KW-0547">Nucleotide-binding</keyword>
<dbReference type="InterPro" id="IPR027417">
    <property type="entry name" value="P-loop_NTPase"/>
</dbReference>
<dbReference type="Proteomes" id="UP000718012">
    <property type="component" value="Unassembled WGS sequence"/>
</dbReference>
<sequence>MKSDIEIARSIELTKIKQVARDYDIPVEEIHNYGRYIAKVPETLIDEE</sequence>
<dbReference type="GO" id="GO:0005524">
    <property type="term" value="F:ATP binding"/>
    <property type="evidence" value="ECO:0007669"/>
    <property type="project" value="UniProtKB-KW"/>
</dbReference>